<evidence type="ECO:0000256" key="3">
    <source>
        <dbReference type="ARBA" id="ARBA00022475"/>
    </source>
</evidence>
<dbReference type="InterPro" id="IPR020846">
    <property type="entry name" value="MFS_dom"/>
</dbReference>
<dbReference type="PANTHER" id="PTHR43124:SF3">
    <property type="entry name" value="CHLORAMPHENICOL EFFLUX PUMP RV0191"/>
    <property type="match status" value="1"/>
</dbReference>
<feature type="transmembrane region" description="Helical" evidence="7">
    <location>
        <begin position="53"/>
        <end position="72"/>
    </location>
</feature>
<keyword evidence="6 7" id="KW-0472">Membrane</keyword>
<evidence type="ECO:0000256" key="5">
    <source>
        <dbReference type="ARBA" id="ARBA00022989"/>
    </source>
</evidence>
<dbReference type="EMBL" id="AMSQ01000016">
    <property type="protein sequence ID" value="EKU46603.1"/>
    <property type="molecule type" value="Genomic_DNA"/>
</dbReference>
<dbReference type="InterPro" id="IPR036259">
    <property type="entry name" value="MFS_trans_sf"/>
</dbReference>
<evidence type="ECO:0000256" key="6">
    <source>
        <dbReference type="ARBA" id="ARBA00023136"/>
    </source>
</evidence>
<feature type="transmembrane region" description="Helical" evidence="7">
    <location>
        <begin position="143"/>
        <end position="163"/>
    </location>
</feature>
<sequence length="367" mass="40064">MISLYCAIPIEQQVAEGLHVDKGSIALSSVCFSLSFAIGCLFYGILSDKFGRKVVISAGLLILTIMTLAITFAQSFQYFIILRSLQGLFAATFSPVALTYVTEMFPARKRVTAISFISTGFLLAGVIGQIFSELIASSLGWQYVFLILSVIYLVSLIAVIFFIPKSPYKQADIDIISFFSNFKSISKNKSIILAYIIAFLLLMSFVNMYAVLNLYLNSPQINAGTEVAYIIKLLGVIGMILSLTSGRLSDRYSVKTVLFFALLFGSVFLILLGLSENILIIGTLSVLFVTCVSFAVPSLISKIGLLTKENKGFFLSVNTFLLFLGTAVSPIIIGYIQAIGNYTIMFTSIGALLFIGFIASTCLPKIR</sequence>
<evidence type="ECO:0000313" key="9">
    <source>
        <dbReference type="EMBL" id="EKU46603.1"/>
    </source>
</evidence>
<keyword evidence="10" id="KW-1185">Reference proteome</keyword>
<dbReference type="GO" id="GO:0005886">
    <property type="term" value="C:plasma membrane"/>
    <property type="evidence" value="ECO:0007669"/>
    <property type="project" value="UniProtKB-SubCell"/>
</dbReference>
<accession>K9AH05</accession>
<keyword evidence="4 7" id="KW-0812">Transmembrane</keyword>
<reference evidence="9 10" key="1">
    <citation type="journal article" date="2013" name="Genome Announc.">
        <title>Genome Sequence of Staphylococcus massiliensis Strain S46, Isolated from the Surface of Healthy Human Skin.</title>
        <authorList>
            <person name="Srivastav R."/>
            <person name="Singh A."/>
            <person name="Jangir P.K."/>
            <person name="Kumari C."/>
            <person name="Muduli S."/>
            <person name="Sharma R."/>
        </authorList>
    </citation>
    <scope>NUCLEOTIDE SEQUENCE [LARGE SCALE GENOMIC DNA]</scope>
    <source>
        <strain evidence="9 10">S46</strain>
    </source>
</reference>
<evidence type="ECO:0000313" key="10">
    <source>
        <dbReference type="Proteomes" id="UP000009885"/>
    </source>
</evidence>
<dbReference type="PANTHER" id="PTHR43124">
    <property type="entry name" value="PURINE EFFLUX PUMP PBUE"/>
    <property type="match status" value="1"/>
</dbReference>
<dbReference type="Proteomes" id="UP000009885">
    <property type="component" value="Unassembled WGS sequence"/>
</dbReference>
<keyword evidence="2" id="KW-0813">Transport</keyword>
<feature type="transmembrane region" description="Helical" evidence="7">
    <location>
        <begin position="256"/>
        <end position="274"/>
    </location>
</feature>
<evidence type="ECO:0000256" key="2">
    <source>
        <dbReference type="ARBA" id="ARBA00022448"/>
    </source>
</evidence>
<dbReference type="Gene3D" id="1.20.1250.20">
    <property type="entry name" value="MFS general substrate transporter like domains"/>
    <property type="match status" value="1"/>
</dbReference>
<dbReference type="SUPFAM" id="SSF103473">
    <property type="entry name" value="MFS general substrate transporter"/>
    <property type="match status" value="1"/>
</dbReference>
<dbReference type="GO" id="GO:0022857">
    <property type="term" value="F:transmembrane transporter activity"/>
    <property type="evidence" value="ECO:0007669"/>
    <property type="project" value="InterPro"/>
</dbReference>
<feature type="transmembrane region" description="Helical" evidence="7">
    <location>
        <begin position="25"/>
        <end position="46"/>
    </location>
</feature>
<feature type="transmembrane region" description="Helical" evidence="7">
    <location>
        <begin position="192"/>
        <end position="215"/>
    </location>
</feature>
<dbReference type="PATRIC" id="fig|1229783.3.peg.1838"/>
<dbReference type="AlphaFoldDB" id="K9AH05"/>
<dbReference type="PROSITE" id="PS50850">
    <property type="entry name" value="MFS"/>
    <property type="match status" value="1"/>
</dbReference>
<feature type="transmembrane region" description="Helical" evidence="7">
    <location>
        <begin position="78"/>
        <end position="101"/>
    </location>
</feature>
<dbReference type="CDD" id="cd17324">
    <property type="entry name" value="MFS_NepI_like"/>
    <property type="match status" value="1"/>
</dbReference>
<dbReference type="Pfam" id="PF07690">
    <property type="entry name" value="MFS_1"/>
    <property type="match status" value="1"/>
</dbReference>
<gene>
    <name evidence="9" type="ORF">C273_09151</name>
</gene>
<dbReference type="eggNOG" id="COG2814">
    <property type="taxonomic scope" value="Bacteria"/>
</dbReference>
<comment type="subcellular location">
    <subcellularLocation>
        <location evidence="1">Cell membrane</location>
        <topology evidence="1">Multi-pass membrane protein</topology>
    </subcellularLocation>
</comment>
<proteinExistence type="predicted"/>
<feature type="transmembrane region" description="Helical" evidence="7">
    <location>
        <begin position="113"/>
        <end position="131"/>
    </location>
</feature>
<name>K9AH05_9STAP</name>
<feature type="transmembrane region" description="Helical" evidence="7">
    <location>
        <begin position="312"/>
        <end position="336"/>
    </location>
</feature>
<protein>
    <submittedName>
        <fullName evidence="9">Putative major facilitator superfamily permease</fullName>
    </submittedName>
</protein>
<feature type="transmembrane region" description="Helical" evidence="7">
    <location>
        <begin position="342"/>
        <end position="363"/>
    </location>
</feature>
<keyword evidence="5 7" id="KW-1133">Transmembrane helix</keyword>
<dbReference type="InterPro" id="IPR011701">
    <property type="entry name" value="MFS"/>
</dbReference>
<dbReference type="InterPro" id="IPR050189">
    <property type="entry name" value="MFS_Efflux_Transporters"/>
</dbReference>
<feature type="transmembrane region" description="Helical" evidence="7">
    <location>
        <begin position="227"/>
        <end position="244"/>
    </location>
</feature>
<evidence type="ECO:0000256" key="7">
    <source>
        <dbReference type="SAM" id="Phobius"/>
    </source>
</evidence>
<dbReference type="STRING" id="1229783.C273_09151"/>
<evidence type="ECO:0000256" key="1">
    <source>
        <dbReference type="ARBA" id="ARBA00004651"/>
    </source>
</evidence>
<feature type="domain" description="Major facilitator superfamily (MFS) profile" evidence="8">
    <location>
        <begin position="1"/>
        <end position="367"/>
    </location>
</feature>
<evidence type="ECO:0000256" key="4">
    <source>
        <dbReference type="ARBA" id="ARBA00022692"/>
    </source>
</evidence>
<comment type="caution">
    <text evidence="9">The sequence shown here is derived from an EMBL/GenBank/DDBJ whole genome shotgun (WGS) entry which is preliminary data.</text>
</comment>
<organism evidence="9 10">
    <name type="scientific">Staphylococcus massiliensis S46</name>
    <dbReference type="NCBI Taxonomy" id="1229783"/>
    <lineage>
        <taxon>Bacteria</taxon>
        <taxon>Bacillati</taxon>
        <taxon>Bacillota</taxon>
        <taxon>Bacilli</taxon>
        <taxon>Bacillales</taxon>
        <taxon>Staphylococcaceae</taxon>
        <taxon>Staphylococcus</taxon>
    </lineage>
</organism>
<evidence type="ECO:0000259" key="8">
    <source>
        <dbReference type="PROSITE" id="PS50850"/>
    </source>
</evidence>
<feature type="transmembrane region" description="Helical" evidence="7">
    <location>
        <begin position="280"/>
        <end position="300"/>
    </location>
</feature>
<keyword evidence="3" id="KW-1003">Cell membrane</keyword>